<sequence length="161" mass="18461">MSINIKRNDDLVLGLVERWCLETKSFIFSWSKATLTLEDLMIAGYSMLGSLVFVPVETYELKDLEEKLNQARSELNKSTRKNPEHSVWMKKFMDSGSKIEHEAFLALWFSRFVLSPYNLIVKSIFLIAVCLARGTRIALALVVLASIYKDLSSLKKKRLLP</sequence>
<accession>A0ACC1AS18</accession>
<evidence type="ECO:0000313" key="2">
    <source>
        <dbReference type="Proteomes" id="UP001164250"/>
    </source>
</evidence>
<gene>
    <name evidence="1" type="ORF">Patl1_13459</name>
</gene>
<evidence type="ECO:0000313" key="1">
    <source>
        <dbReference type="EMBL" id="KAJ0089471.1"/>
    </source>
</evidence>
<reference evidence="2" key="1">
    <citation type="journal article" date="2023" name="G3 (Bethesda)">
        <title>Genome assembly and association tests identify interacting loci associated with vigor, precocity, and sex in interspecific pistachio rootstocks.</title>
        <authorList>
            <person name="Palmer W."/>
            <person name="Jacygrad E."/>
            <person name="Sagayaradj S."/>
            <person name="Cavanaugh K."/>
            <person name="Han R."/>
            <person name="Bertier L."/>
            <person name="Beede B."/>
            <person name="Kafkas S."/>
            <person name="Golino D."/>
            <person name="Preece J."/>
            <person name="Michelmore R."/>
        </authorList>
    </citation>
    <scope>NUCLEOTIDE SEQUENCE [LARGE SCALE GENOMIC DNA]</scope>
</reference>
<dbReference type="Proteomes" id="UP001164250">
    <property type="component" value="Chromosome 8"/>
</dbReference>
<keyword evidence="2" id="KW-1185">Reference proteome</keyword>
<dbReference type="EMBL" id="CM047904">
    <property type="protein sequence ID" value="KAJ0089471.1"/>
    <property type="molecule type" value="Genomic_DNA"/>
</dbReference>
<organism evidence="1 2">
    <name type="scientific">Pistacia atlantica</name>
    <dbReference type="NCBI Taxonomy" id="434234"/>
    <lineage>
        <taxon>Eukaryota</taxon>
        <taxon>Viridiplantae</taxon>
        <taxon>Streptophyta</taxon>
        <taxon>Embryophyta</taxon>
        <taxon>Tracheophyta</taxon>
        <taxon>Spermatophyta</taxon>
        <taxon>Magnoliopsida</taxon>
        <taxon>eudicotyledons</taxon>
        <taxon>Gunneridae</taxon>
        <taxon>Pentapetalae</taxon>
        <taxon>rosids</taxon>
        <taxon>malvids</taxon>
        <taxon>Sapindales</taxon>
        <taxon>Anacardiaceae</taxon>
        <taxon>Pistacia</taxon>
    </lineage>
</organism>
<proteinExistence type="predicted"/>
<name>A0ACC1AS18_9ROSI</name>
<protein>
    <submittedName>
        <fullName evidence="1">Uncharacterized protein</fullName>
    </submittedName>
</protein>
<comment type="caution">
    <text evidence="1">The sequence shown here is derived from an EMBL/GenBank/DDBJ whole genome shotgun (WGS) entry which is preliminary data.</text>
</comment>